<organism evidence="2">
    <name type="scientific">Anopheles atroparvus</name>
    <name type="common">European mosquito</name>
    <dbReference type="NCBI Taxonomy" id="41427"/>
    <lineage>
        <taxon>Eukaryota</taxon>
        <taxon>Metazoa</taxon>
        <taxon>Ecdysozoa</taxon>
        <taxon>Arthropoda</taxon>
        <taxon>Hexapoda</taxon>
        <taxon>Insecta</taxon>
        <taxon>Pterygota</taxon>
        <taxon>Neoptera</taxon>
        <taxon>Endopterygota</taxon>
        <taxon>Diptera</taxon>
        <taxon>Nematocera</taxon>
        <taxon>Culicoidea</taxon>
        <taxon>Culicidae</taxon>
        <taxon>Anophelinae</taxon>
        <taxon>Anopheles</taxon>
    </lineage>
</organism>
<reference evidence="2" key="1">
    <citation type="submission" date="2022-08" db="UniProtKB">
        <authorList>
            <consortium name="EnsemblMetazoa"/>
        </authorList>
    </citation>
    <scope>IDENTIFICATION</scope>
    <source>
        <strain evidence="2">EBRO</strain>
    </source>
</reference>
<dbReference type="Pfam" id="PF00379">
    <property type="entry name" value="Chitin_bind_4"/>
    <property type="match status" value="1"/>
</dbReference>
<dbReference type="GO" id="GO:0031012">
    <property type="term" value="C:extracellular matrix"/>
    <property type="evidence" value="ECO:0007669"/>
    <property type="project" value="TreeGrafter"/>
</dbReference>
<feature type="compositionally biased region" description="Basic residues" evidence="1">
    <location>
        <begin position="54"/>
        <end position="65"/>
    </location>
</feature>
<dbReference type="STRING" id="41427.A0A182IVF1"/>
<dbReference type="PRINTS" id="PR00947">
    <property type="entry name" value="CUTICLE"/>
</dbReference>
<dbReference type="InterPro" id="IPR031311">
    <property type="entry name" value="CHIT_BIND_RR_consensus"/>
</dbReference>
<dbReference type="GO" id="GO:0042302">
    <property type="term" value="F:structural constituent of cuticle"/>
    <property type="evidence" value="ECO:0007669"/>
    <property type="project" value="UniProtKB-UniRule"/>
</dbReference>
<dbReference type="VEuPathDB" id="VectorBase:AATE006238"/>
<evidence type="ECO:0000256" key="1">
    <source>
        <dbReference type="SAM" id="MobiDB-lite"/>
    </source>
</evidence>
<dbReference type="GO" id="GO:0005615">
    <property type="term" value="C:extracellular space"/>
    <property type="evidence" value="ECO:0007669"/>
    <property type="project" value="TreeGrafter"/>
</dbReference>
<dbReference type="PANTHER" id="PTHR12236:SF80">
    <property type="entry name" value="CUTICULAR PROTEIN 62BC, ISOFORM A"/>
    <property type="match status" value="1"/>
</dbReference>
<proteinExistence type="predicted"/>
<feature type="compositionally biased region" description="Polar residues" evidence="1">
    <location>
        <begin position="66"/>
        <end position="76"/>
    </location>
</feature>
<dbReference type="PANTHER" id="PTHR12236">
    <property type="entry name" value="STRUCTURAL CONTITUENT OF CUTICLE"/>
    <property type="match status" value="1"/>
</dbReference>
<name>A0A182IVF1_ANOAO</name>
<dbReference type="InterPro" id="IPR051217">
    <property type="entry name" value="Insect_Cuticle_Struc_Prot"/>
</dbReference>
<dbReference type="PROSITE" id="PS00233">
    <property type="entry name" value="CHIT_BIND_RR_1"/>
    <property type="match status" value="1"/>
</dbReference>
<feature type="region of interest" description="Disordered" evidence="1">
    <location>
        <begin position="1"/>
        <end position="80"/>
    </location>
</feature>
<accession>A0A182IVF1</accession>
<dbReference type="InterPro" id="IPR000618">
    <property type="entry name" value="Insect_cuticle"/>
</dbReference>
<protein>
    <submittedName>
        <fullName evidence="2">Uncharacterized protein</fullName>
    </submittedName>
</protein>
<dbReference type="PROSITE" id="PS51155">
    <property type="entry name" value="CHIT_BIND_RR_2"/>
    <property type="match status" value="1"/>
</dbReference>
<feature type="compositionally biased region" description="Gly residues" evidence="1">
    <location>
        <begin position="9"/>
        <end position="20"/>
    </location>
</feature>
<evidence type="ECO:0000313" key="2">
    <source>
        <dbReference type="EnsemblMetazoa" id="AATE006238-PA.1"/>
    </source>
</evidence>
<dbReference type="EnsemblMetazoa" id="AATE006238-RA">
    <property type="protein sequence ID" value="AATE006238-PA.1"/>
    <property type="gene ID" value="AATE006238"/>
</dbReference>
<sequence length="311" mass="32174">MTPAVRSPGFGGGDTGGLDGAGDEGDEEQRNPPETLPPPNTAVRATGGVDYKSGQHKTVRYHSQFRTRPSAKQSKSFLKKNPKPTKMALIKSLVCLAVLGVAAAGVVPYAQEYSHDGDYYAHPKYSYNYGVHDSLTGDVKSQVESRDGDVVKGQYSLVEPDGSVRTVDYTADDVNGFNAVVSKSAPSVHAKTVVAPAVVAHHAAAPAVYATHAAPAVYASHAAPAVYASHAAPAVYASHAAPAVYASHAAPAVYASHAAPAVYASHAAPAVLKTVVSAHAAPAVYTSHAYAPAHGTVEYHGKAAAPLAYYH</sequence>
<dbReference type="AlphaFoldDB" id="A0A182IVF1"/>